<organism evidence="5 6">
    <name type="scientific">Campylobacter canadensis</name>
    <dbReference type="NCBI Taxonomy" id="449520"/>
    <lineage>
        <taxon>Bacteria</taxon>
        <taxon>Pseudomonadati</taxon>
        <taxon>Campylobacterota</taxon>
        <taxon>Epsilonproteobacteria</taxon>
        <taxon>Campylobacterales</taxon>
        <taxon>Campylobacteraceae</taxon>
        <taxon>Campylobacter</taxon>
    </lineage>
</organism>
<dbReference type="InterPro" id="IPR052021">
    <property type="entry name" value="Type-I_RS_S_subunit"/>
</dbReference>
<gene>
    <name evidence="5" type="ORF">AVCANL283_06490</name>
</gene>
<dbReference type="Gene3D" id="1.10.287.1120">
    <property type="entry name" value="Bipartite methylase S protein"/>
    <property type="match status" value="1"/>
</dbReference>
<sequence length="173" mass="20438">MGLVLARRKSQEKTPFSYRLLRLKAFDEDYIKDEFIDEFYATQSLENHYLVRENDIVIRLRLPLKAHVINQNEFLISSHMLKITLKDTKAFNSYFVAEIINHSRLENLAEGQALRLLNVKDIKSIKIPYIEIDRQNKFANIFKTINERKQTLNELITKEETIKTIILKEILNG</sequence>
<dbReference type="RefSeq" id="WP_396021656.1">
    <property type="nucleotide sequence ID" value="NZ_JACGBB010000014.1"/>
</dbReference>
<dbReference type="InterPro" id="IPR000055">
    <property type="entry name" value="Restrct_endonuc_typeI_TRD"/>
</dbReference>
<evidence type="ECO:0000256" key="1">
    <source>
        <dbReference type="ARBA" id="ARBA00010923"/>
    </source>
</evidence>
<dbReference type="GO" id="GO:0004519">
    <property type="term" value="F:endonuclease activity"/>
    <property type="evidence" value="ECO:0007669"/>
    <property type="project" value="UniProtKB-KW"/>
</dbReference>
<evidence type="ECO:0000256" key="3">
    <source>
        <dbReference type="ARBA" id="ARBA00023125"/>
    </source>
</evidence>
<dbReference type="SUPFAM" id="SSF116734">
    <property type="entry name" value="DNA methylase specificity domain"/>
    <property type="match status" value="1"/>
</dbReference>
<dbReference type="PANTHER" id="PTHR30408">
    <property type="entry name" value="TYPE-1 RESTRICTION ENZYME ECOKI SPECIFICITY PROTEIN"/>
    <property type="match status" value="1"/>
</dbReference>
<accession>A0ABS7WT92</accession>
<evidence type="ECO:0000259" key="4">
    <source>
        <dbReference type="Pfam" id="PF01420"/>
    </source>
</evidence>
<evidence type="ECO:0000313" key="5">
    <source>
        <dbReference type="EMBL" id="MBZ7987748.1"/>
    </source>
</evidence>
<protein>
    <submittedName>
        <fullName evidence="5">Restriction endonuclease subunit S</fullName>
    </submittedName>
</protein>
<keyword evidence="3" id="KW-0238">DNA-binding</keyword>
<feature type="domain" description="Type I restriction modification DNA specificity" evidence="4">
    <location>
        <begin position="42"/>
        <end position="154"/>
    </location>
</feature>
<dbReference type="Gene3D" id="3.90.220.20">
    <property type="entry name" value="DNA methylase specificity domains"/>
    <property type="match status" value="1"/>
</dbReference>
<dbReference type="PANTHER" id="PTHR30408:SF12">
    <property type="entry name" value="TYPE I RESTRICTION ENZYME MJAVIII SPECIFICITY SUBUNIT"/>
    <property type="match status" value="1"/>
</dbReference>
<proteinExistence type="inferred from homology"/>
<comment type="caution">
    <text evidence="5">The sequence shown here is derived from an EMBL/GenBank/DDBJ whole genome shotgun (WGS) entry which is preliminary data.</text>
</comment>
<comment type="similarity">
    <text evidence="1">Belongs to the type-I restriction system S methylase family.</text>
</comment>
<evidence type="ECO:0000313" key="6">
    <source>
        <dbReference type="Proteomes" id="UP000786183"/>
    </source>
</evidence>
<dbReference type="CDD" id="cd16961">
    <property type="entry name" value="RMtype1_S_TRD-CR_like"/>
    <property type="match status" value="1"/>
</dbReference>
<keyword evidence="5" id="KW-0255">Endonuclease</keyword>
<evidence type="ECO:0000256" key="2">
    <source>
        <dbReference type="ARBA" id="ARBA00022747"/>
    </source>
</evidence>
<dbReference type="Proteomes" id="UP000786183">
    <property type="component" value="Unassembled WGS sequence"/>
</dbReference>
<keyword evidence="6" id="KW-1185">Reference proteome</keyword>
<dbReference type="Pfam" id="PF01420">
    <property type="entry name" value="Methylase_S"/>
    <property type="match status" value="1"/>
</dbReference>
<keyword evidence="5" id="KW-0378">Hydrolase</keyword>
<keyword evidence="5" id="KW-0540">Nuclease</keyword>
<dbReference type="EMBL" id="JACGBB010000014">
    <property type="protein sequence ID" value="MBZ7987748.1"/>
    <property type="molecule type" value="Genomic_DNA"/>
</dbReference>
<dbReference type="InterPro" id="IPR044946">
    <property type="entry name" value="Restrct_endonuc_typeI_TRD_sf"/>
</dbReference>
<name>A0ABS7WT92_9BACT</name>
<reference evidence="5 6" key="1">
    <citation type="submission" date="2020-07" db="EMBL/GenBank/DDBJ databases">
        <title>Transfer of Campylobacter canadensis to the novel genus Avispirillum gen. nov., that also includes two novel species recovered from migratory waterfowl: Avispirillum anseris sp. nov. and Avispirillum brantae sp. nov.</title>
        <authorList>
            <person name="Miller W.G."/>
            <person name="Chapman M.H."/>
            <person name="Yee E."/>
            <person name="Inglis G.D."/>
        </authorList>
    </citation>
    <scope>NUCLEOTIDE SEQUENCE [LARGE SCALE GENOMIC DNA]</scope>
    <source>
        <strain evidence="5 6">L283</strain>
    </source>
</reference>
<keyword evidence="2" id="KW-0680">Restriction system</keyword>